<sequence>MSKKWIGVLVGIWIIAAICGTTYFNLVKKDKGIRTIAANGLTKEEKPKEKVVVYIPGADGKSLIKKDGEIEQSQSRKDKSVKVVAKTIEILQNEGFIESKDITVLNLYFSGDTAYIDLSSQAKEMDDNSRKNLLNIYSIVNSLTELGNISRVKILVNGKDGSKNLDKFYNRNTSI</sequence>
<dbReference type="SMART" id="SM00909">
    <property type="entry name" value="Germane"/>
    <property type="match status" value="1"/>
</dbReference>
<dbReference type="Proteomes" id="UP000249008">
    <property type="component" value="Chromosome 1"/>
</dbReference>
<dbReference type="EMBL" id="LS483487">
    <property type="protein sequence ID" value="SQI99270.1"/>
    <property type="molecule type" value="Genomic_DNA"/>
</dbReference>
<keyword evidence="1" id="KW-0812">Transmembrane</keyword>
<dbReference type="RefSeq" id="WP_005982628.1">
    <property type="nucleotide sequence ID" value="NZ_BAABXY010000001.1"/>
</dbReference>
<dbReference type="KEGG" id="ful:C4N20_07310"/>
<name>A0AAX2J6H9_9FUSO</name>
<evidence type="ECO:0000313" key="3">
    <source>
        <dbReference type="EMBL" id="SQI99270.1"/>
    </source>
</evidence>
<keyword evidence="1" id="KW-1133">Transmembrane helix</keyword>
<dbReference type="GeneID" id="78454611"/>
<feature type="transmembrane region" description="Helical" evidence="1">
    <location>
        <begin position="6"/>
        <end position="26"/>
    </location>
</feature>
<dbReference type="InterPro" id="IPR019606">
    <property type="entry name" value="GerMN"/>
</dbReference>
<feature type="domain" description="GerMN" evidence="2">
    <location>
        <begin position="84"/>
        <end position="165"/>
    </location>
</feature>
<accession>A0AAX2J6H9</accession>
<organism evidence="3 4">
    <name type="scientific">Fusobacterium ulcerans</name>
    <dbReference type="NCBI Taxonomy" id="861"/>
    <lineage>
        <taxon>Bacteria</taxon>
        <taxon>Fusobacteriati</taxon>
        <taxon>Fusobacteriota</taxon>
        <taxon>Fusobacteriia</taxon>
        <taxon>Fusobacteriales</taxon>
        <taxon>Fusobacteriaceae</taxon>
        <taxon>Fusobacterium</taxon>
    </lineage>
</organism>
<evidence type="ECO:0000313" key="4">
    <source>
        <dbReference type="Proteomes" id="UP000249008"/>
    </source>
</evidence>
<keyword evidence="1" id="KW-0472">Membrane</keyword>
<evidence type="ECO:0000256" key="1">
    <source>
        <dbReference type="SAM" id="Phobius"/>
    </source>
</evidence>
<proteinExistence type="predicted"/>
<dbReference type="Pfam" id="PF10646">
    <property type="entry name" value="Germane"/>
    <property type="match status" value="1"/>
</dbReference>
<dbReference type="AlphaFoldDB" id="A0AAX2J6H9"/>
<reference evidence="3 4" key="1">
    <citation type="submission" date="2018-06" db="EMBL/GenBank/DDBJ databases">
        <authorList>
            <consortium name="Pathogen Informatics"/>
            <person name="Doyle S."/>
        </authorList>
    </citation>
    <scope>NUCLEOTIDE SEQUENCE [LARGE SCALE GENOMIC DNA]</scope>
    <source>
        <strain evidence="3 4">NCTC12112</strain>
    </source>
</reference>
<protein>
    <submittedName>
        <fullName evidence="3">Spore germination protein</fullName>
    </submittedName>
</protein>
<gene>
    <name evidence="3" type="ORF">NCTC12112_00009</name>
</gene>
<evidence type="ECO:0000259" key="2">
    <source>
        <dbReference type="SMART" id="SM00909"/>
    </source>
</evidence>